<name>G7E698_MIXOS</name>
<reference evidence="1 2" key="1">
    <citation type="journal article" date="2011" name="J. Gen. Appl. Microbiol.">
        <title>Draft genome sequencing of the enigmatic basidiomycete Mixia osmundae.</title>
        <authorList>
            <person name="Nishida H."/>
            <person name="Nagatsuka Y."/>
            <person name="Sugiyama J."/>
        </authorList>
    </citation>
    <scope>NUCLEOTIDE SEQUENCE [LARGE SCALE GENOMIC DNA]</scope>
    <source>
        <strain evidence="2">CBS 9802 / IAM 14324 / JCM 22182 / KY 12970</strain>
    </source>
</reference>
<dbReference type="HOGENOM" id="CLU_1855767_0_0_1"/>
<sequence>MSSSSEDSLDWIGGWKQQWSLPKTTYVFSEVDPLSDDTHQHGTGLLWTNERYVDSSDPNNIKIGRMIEYRMSGQIHDQYNYDINIQLFVDYYGNVIDAYMPHAVIGETHFILPNVPVPADKWGLACDGVPIQKHPQPY</sequence>
<accession>G7E698</accession>
<dbReference type="RefSeq" id="XP_014569130.1">
    <property type="nucleotide sequence ID" value="XM_014713644.1"/>
</dbReference>
<proteinExistence type="predicted"/>
<reference evidence="1 2" key="2">
    <citation type="journal article" date="2012" name="Open Biol.">
        <title>Characteristics of nucleosomes and linker DNA regions on the genome of the basidiomycete Mixia osmundae revealed by mono- and dinucleosome mapping.</title>
        <authorList>
            <person name="Nishida H."/>
            <person name="Kondo S."/>
            <person name="Matsumoto T."/>
            <person name="Suzuki Y."/>
            <person name="Yoshikawa H."/>
            <person name="Taylor T.D."/>
            <person name="Sugiyama J."/>
        </authorList>
    </citation>
    <scope>NUCLEOTIDE SEQUENCE [LARGE SCALE GENOMIC DNA]</scope>
    <source>
        <strain evidence="2">CBS 9802 / IAM 14324 / JCM 22182 / KY 12970</strain>
    </source>
</reference>
<organism evidence="1 2">
    <name type="scientific">Mixia osmundae (strain CBS 9802 / IAM 14324 / JCM 22182 / KY 12970)</name>
    <dbReference type="NCBI Taxonomy" id="764103"/>
    <lineage>
        <taxon>Eukaryota</taxon>
        <taxon>Fungi</taxon>
        <taxon>Dikarya</taxon>
        <taxon>Basidiomycota</taxon>
        <taxon>Pucciniomycotina</taxon>
        <taxon>Mixiomycetes</taxon>
        <taxon>Mixiales</taxon>
        <taxon>Mixiaceae</taxon>
        <taxon>Mixia</taxon>
    </lineage>
</organism>
<protein>
    <submittedName>
        <fullName evidence="1">Uncharacterized protein</fullName>
    </submittedName>
</protein>
<dbReference type="InParanoid" id="G7E698"/>
<comment type="caution">
    <text evidence="1">The sequence shown here is derived from an EMBL/GenBank/DDBJ whole genome shotgun (WGS) entry which is preliminary data.</text>
</comment>
<evidence type="ECO:0000313" key="2">
    <source>
        <dbReference type="Proteomes" id="UP000009131"/>
    </source>
</evidence>
<evidence type="ECO:0000313" key="1">
    <source>
        <dbReference type="EMBL" id="GAA98358.1"/>
    </source>
</evidence>
<dbReference type="EMBL" id="BABT02000150">
    <property type="protein sequence ID" value="GAA98358.1"/>
    <property type="molecule type" value="Genomic_DNA"/>
</dbReference>
<gene>
    <name evidence="1" type="primary">Mo05044</name>
    <name evidence="1" type="ORF">E5Q_05044</name>
</gene>
<dbReference type="Proteomes" id="UP000009131">
    <property type="component" value="Unassembled WGS sequence"/>
</dbReference>
<keyword evidence="2" id="KW-1185">Reference proteome</keyword>
<dbReference type="AlphaFoldDB" id="G7E698"/>